<protein>
    <submittedName>
        <fullName evidence="2">Uncharacterized protein</fullName>
    </submittedName>
</protein>
<evidence type="ECO:0000313" key="2">
    <source>
        <dbReference type="EMBL" id="MFC6792735.1"/>
    </source>
</evidence>
<reference evidence="3" key="1">
    <citation type="journal article" date="2019" name="Int. J. Syst. Evol. Microbiol.">
        <title>The Global Catalogue of Microorganisms (GCM) 10K type strain sequencing project: providing services to taxonomists for standard genome sequencing and annotation.</title>
        <authorList>
            <consortium name="The Broad Institute Genomics Platform"/>
            <consortium name="The Broad Institute Genome Sequencing Center for Infectious Disease"/>
            <person name="Wu L."/>
            <person name="Ma J."/>
        </authorList>
    </citation>
    <scope>NUCLEOTIDE SEQUENCE [LARGE SCALE GENOMIC DNA]</scope>
    <source>
        <strain evidence="3">CCUG 48316</strain>
    </source>
</reference>
<comment type="caution">
    <text evidence="2">The sequence shown here is derived from an EMBL/GenBank/DDBJ whole genome shotgun (WGS) entry which is preliminary data.</text>
</comment>
<dbReference type="EMBL" id="JBHSWN010000001">
    <property type="protein sequence ID" value="MFC6792735.1"/>
    <property type="molecule type" value="Genomic_DNA"/>
</dbReference>
<proteinExistence type="predicted"/>
<accession>A0ABW2BT35</accession>
<gene>
    <name evidence="2" type="ORF">ACFQE0_26145</name>
</gene>
<dbReference type="RefSeq" id="WP_378974954.1">
    <property type="nucleotide sequence ID" value="NZ_JBHSWN010000001.1"/>
</dbReference>
<feature type="region of interest" description="Disordered" evidence="1">
    <location>
        <begin position="29"/>
        <end position="56"/>
    </location>
</feature>
<evidence type="ECO:0000256" key="1">
    <source>
        <dbReference type="SAM" id="MobiDB-lite"/>
    </source>
</evidence>
<dbReference type="Proteomes" id="UP001596292">
    <property type="component" value="Unassembled WGS sequence"/>
</dbReference>
<name>A0ABW2BT35_9HYPH</name>
<organism evidence="2 3">
    <name type="scientific">Methylobacterium komagatae</name>
    <dbReference type="NCBI Taxonomy" id="374425"/>
    <lineage>
        <taxon>Bacteria</taxon>
        <taxon>Pseudomonadati</taxon>
        <taxon>Pseudomonadota</taxon>
        <taxon>Alphaproteobacteria</taxon>
        <taxon>Hyphomicrobiales</taxon>
        <taxon>Methylobacteriaceae</taxon>
        <taxon>Methylobacterium</taxon>
    </lineage>
</organism>
<keyword evidence="3" id="KW-1185">Reference proteome</keyword>
<evidence type="ECO:0000313" key="3">
    <source>
        <dbReference type="Proteomes" id="UP001596292"/>
    </source>
</evidence>
<sequence>MIVHRSPFRPAAAAPKTTQFQRDLREALAGAKRRQRPVTLVQLRGMAKTQDSGGHS</sequence>